<dbReference type="InterPro" id="IPR012999">
    <property type="entry name" value="Pyr_OxRdtase_I_AS"/>
</dbReference>
<comment type="miscellaneous">
    <text evidence="11">The active site is a redox-active disulfide bond.</text>
</comment>
<keyword evidence="6" id="KW-1015">Disulfide bond</keyword>
<dbReference type="NCBIfam" id="TIGR01350">
    <property type="entry name" value="lipoamide_DH"/>
    <property type="match status" value="1"/>
</dbReference>
<dbReference type="InterPro" id="IPR006258">
    <property type="entry name" value="Lipoamide_DH"/>
</dbReference>
<feature type="binding site" evidence="9">
    <location>
        <begin position="341"/>
        <end position="344"/>
    </location>
    <ligand>
        <name>FAD</name>
        <dbReference type="ChEBI" id="CHEBI:57692"/>
    </ligand>
</feature>
<keyword evidence="3 9" id="KW-0274">FAD</keyword>
<dbReference type="PRINTS" id="PR00411">
    <property type="entry name" value="PNDRDTASEI"/>
</dbReference>
<feature type="binding site" evidence="9">
    <location>
        <position position="294"/>
    </location>
    <ligand>
        <name>NAD(+)</name>
        <dbReference type="ChEBI" id="CHEBI:57540"/>
    </ligand>
</feature>
<feature type="binding site" evidence="9">
    <location>
        <position position="134"/>
    </location>
    <ligand>
        <name>FAD</name>
        <dbReference type="ChEBI" id="CHEBI:57692"/>
    </ligand>
</feature>
<dbReference type="FunFam" id="3.50.50.60:FF:000001">
    <property type="entry name" value="Dihydrolipoyl dehydrogenase, mitochondrial"/>
    <property type="match status" value="1"/>
</dbReference>
<dbReference type="GO" id="GO:0050660">
    <property type="term" value="F:flavin adenine dinucleotide binding"/>
    <property type="evidence" value="ECO:0007669"/>
    <property type="project" value="InterPro"/>
</dbReference>
<organism evidence="14 15">
    <name type="scientific">Dictyostelium firmibasis</name>
    <dbReference type="NCBI Taxonomy" id="79012"/>
    <lineage>
        <taxon>Eukaryota</taxon>
        <taxon>Amoebozoa</taxon>
        <taxon>Evosea</taxon>
        <taxon>Eumycetozoa</taxon>
        <taxon>Dictyostelia</taxon>
        <taxon>Dictyosteliales</taxon>
        <taxon>Dictyosteliaceae</taxon>
        <taxon>Dictyostelium</taxon>
    </lineage>
</organism>
<evidence type="ECO:0000256" key="4">
    <source>
        <dbReference type="ARBA" id="ARBA00023002"/>
    </source>
</evidence>
<keyword evidence="2 11" id="KW-0285">Flavoprotein</keyword>
<dbReference type="PRINTS" id="PR00368">
    <property type="entry name" value="FADPNR"/>
</dbReference>
<feature type="domain" description="FAD/NAD(P)-binding" evidence="13">
    <location>
        <begin position="24"/>
        <end position="350"/>
    </location>
</feature>
<reference evidence="14 15" key="1">
    <citation type="submission" date="2023-11" db="EMBL/GenBank/DDBJ databases">
        <title>Dfirmibasis_genome.</title>
        <authorList>
            <person name="Edelbroek B."/>
            <person name="Kjellin J."/>
            <person name="Jerlstrom-Hultqvist J."/>
            <person name="Soderbom F."/>
        </authorList>
    </citation>
    <scope>NUCLEOTIDE SEQUENCE [LARGE SCALE GENOMIC DNA]</scope>
    <source>
        <strain evidence="14 15">TNS-C-14</strain>
    </source>
</reference>
<evidence type="ECO:0000256" key="3">
    <source>
        <dbReference type="ARBA" id="ARBA00022827"/>
    </source>
</evidence>
<dbReference type="InterPro" id="IPR023753">
    <property type="entry name" value="FAD/NAD-binding_dom"/>
</dbReference>
<dbReference type="Proteomes" id="UP001344447">
    <property type="component" value="Unassembled WGS sequence"/>
</dbReference>
<dbReference type="SUPFAM" id="SSF51905">
    <property type="entry name" value="FAD/NAD(P)-binding domain"/>
    <property type="match status" value="1"/>
</dbReference>
<evidence type="ECO:0000313" key="14">
    <source>
        <dbReference type="EMBL" id="KAK5583405.1"/>
    </source>
</evidence>
<feature type="domain" description="Pyridine nucleotide-disulphide oxidoreductase dimerisation" evidence="12">
    <location>
        <begin position="369"/>
        <end position="478"/>
    </location>
</feature>
<evidence type="ECO:0000256" key="11">
    <source>
        <dbReference type="RuleBase" id="RU003692"/>
    </source>
</evidence>
<dbReference type="InterPro" id="IPR004099">
    <property type="entry name" value="Pyr_nucl-diS_OxRdtase_dimer"/>
</dbReference>
<dbReference type="FunFam" id="3.30.390.30:FF:000001">
    <property type="entry name" value="Dihydrolipoyl dehydrogenase"/>
    <property type="match status" value="1"/>
</dbReference>
<comment type="cofactor">
    <cofactor evidence="9 11">
        <name>FAD</name>
        <dbReference type="ChEBI" id="CHEBI:57692"/>
    </cofactor>
    <text evidence="9 11">Binds 1 FAD per subunit.</text>
</comment>
<evidence type="ECO:0000256" key="6">
    <source>
        <dbReference type="ARBA" id="ARBA00023157"/>
    </source>
</evidence>
<feature type="binding site" evidence="9">
    <location>
        <begin position="200"/>
        <end position="207"/>
    </location>
    <ligand>
        <name>NAD(+)</name>
        <dbReference type="ChEBI" id="CHEBI:57540"/>
    </ligand>
</feature>
<dbReference type="GO" id="GO:0005739">
    <property type="term" value="C:mitochondrion"/>
    <property type="evidence" value="ECO:0007669"/>
    <property type="project" value="TreeGrafter"/>
</dbReference>
<dbReference type="InterPro" id="IPR036188">
    <property type="entry name" value="FAD/NAD-bd_sf"/>
</dbReference>
<dbReference type="SUPFAM" id="SSF55424">
    <property type="entry name" value="FAD/NAD-linked reductases, dimerisation (C-terminal) domain"/>
    <property type="match status" value="1"/>
</dbReference>
<dbReference type="PANTHER" id="PTHR22912:SF151">
    <property type="entry name" value="DIHYDROLIPOYL DEHYDROGENASE, MITOCHONDRIAL"/>
    <property type="match status" value="1"/>
</dbReference>
<dbReference type="AlphaFoldDB" id="A0AAN7U8P5"/>
<comment type="similarity">
    <text evidence="1 11">Belongs to the class-I pyridine nucleotide-disulfide oxidoreductase family.</text>
</comment>
<keyword evidence="15" id="KW-1185">Reference proteome</keyword>
<dbReference type="Gene3D" id="3.50.50.60">
    <property type="entry name" value="FAD/NAD(P)-binding domain"/>
    <property type="match status" value="2"/>
</dbReference>
<dbReference type="Pfam" id="PF02852">
    <property type="entry name" value="Pyr_redox_dim"/>
    <property type="match status" value="1"/>
</dbReference>
<protein>
    <recommendedName>
        <fullName evidence="11">Dihydrolipoyl dehydrogenase</fullName>
        <ecNumber evidence="11">1.8.1.4</ecNumber>
    </recommendedName>
</protein>
<evidence type="ECO:0000313" key="15">
    <source>
        <dbReference type="Proteomes" id="UP001344447"/>
    </source>
</evidence>
<dbReference type="PIRSF" id="PIRSF000350">
    <property type="entry name" value="Mercury_reductase_MerA"/>
    <property type="match status" value="1"/>
</dbReference>
<dbReference type="GO" id="GO:0006103">
    <property type="term" value="P:2-oxoglutarate metabolic process"/>
    <property type="evidence" value="ECO:0007669"/>
    <property type="project" value="TreeGrafter"/>
</dbReference>
<evidence type="ECO:0000256" key="7">
    <source>
        <dbReference type="ARBA" id="ARBA00023284"/>
    </source>
</evidence>
<dbReference type="GO" id="GO:0004148">
    <property type="term" value="F:dihydrolipoyl dehydrogenase (NADH) activity"/>
    <property type="evidence" value="ECO:0007669"/>
    <property type="project" value="UniProtKB-EC"/>
</dbReference>
<feature type="binding site" evidence="9">
    <location>
        <begin position="163"/>
        <end position="165"/>
    </location>
    <ligand>
        <name>FAD</name>
        <dbReference type="ChEBI" id="CHEBI:57692"/>
    </ligand>
</feature>
<dbReference type="EMBL" id="JAVFKY010000001">
    <property type="protein sequence ID" value="KAK5583405.1"/>
    <property type="molecule type" value="Genomic_DNA"/>
</dbReference>
<proteinExistence type="inferred from homology"/>
<dbReference type="Pfam" id="PF07992">
    <property type="entry name" value="Pyr_redox_2"/>
    <property type="match status" value="1"/>
</dbReference>
<comment type="caution">
    <text evidence="14">The sequence shown here is derived from an EMBL/GenBank/DDBJ whole genome shotgun (WGS) entry which is preliminary data.</text>
</comment>
<name>A0AAN7U8P5_9MYCE</name>
<comment type="catalytic activity">
    <reaction evidence="11">
        <text>N(6)-[(R)-dihydrolipoyl]-L-lysyl-[protein] + NAD(+) = N(6)-[(R)-lipoyl]-L-lysyl-[protein] + NADH + H(+)</text>
        <dbReference type="Rhea" id="RHEA:15045"/>
        <dbReference type="Rhea" id="RHEA-COMP:10474"/>
        <dbReference type="Rhea" id="RHEA-COMP:10475"/>
        <dbReference type="ChEBI" id="CHEBI:15378"/>
        <dbReference type="ChEBI" id="CHEBI:57540"/>
        <dbReference type="ChEBI" id="CHEBI:57945"/>
        <dbReference type="ChEBI" id="CHEBI:83099"/>
        <dbReference type="ChEBI" id="CHEBI:83100"/>
        <dbReference type="EC" id="1.8.1.4"/>
    </reaction>
</comment>
<feature type="binding site" evidence="9">
    <location>
        <position position="70"/>
    </location>
    <ligand>
        <name>FAD</name>
        <dbReference type="ChEBI" id="CHEBI:57692"/>
    </ligand>
</feature>
<evidence type="ECO:0000256" key="2">
    <source>
        <dbReference type="ARBA" id="ARBA00022630"/>
    </source>
</evidence>
<evidence type="ECO:0000259" key="12">
    <source>
        <dbReference type="Pfam" id="PF02852"/>
    </source>
</evidence>
<evidence type="ECO:0000259" key="13">
    <source>
        <dbReference type="Pfam" id="PF07992"/>
    </source>
</evidence>
<evidence type="ECO:0000256" key="5">
    <source>
        <dbReference type="ARBA" id="ARBA00023027"/>
    </source>
</evidence>
<dbReference type="InterPro" id="IPR050151">
    <property type="entry name" value="Class-I_Pyr_Nuc-Dis_Oxidored"/>
</dbReference>
<dbReference type="InterPro" id="IPR001100">
    <property type="entry name" value="Pyr_nuc-diS_OxRdtase"/>
</dbReference>
<sequence>MLRVNRISSLRTLGQRFFSTEQQDVVVIGGGPGGYVAGIKAGQLGMKVTVVEKRGKLGGTCLNVGCIPSKALLNASHLYEEATTKMANYGVKCSGVELDLGTMMKYKDKSVSGLTAGIEGLFKKNKVNYDKGHGKITGPNTVEVTLNDGSVKTIQTKNIVIATGSEVTSLPNVVIDEETIISSTGALALKSVPKKMIVIGGGVIGLELGSVWSRLGSETTVVEFTNRIAAGADGEVAKKFQKSLEKQHMKFHLETKVTSVVKQSNGKVQVTVEQVGAGGHSGTLEADVVLVSVGRRPNTQGLGLDSVGIPTDKAGRVEVGDHFNTKVSSIFAIGDAIRGPMLAHKAEEEGIAIIEQIHNGGGHVNYGAIPSIIYTHPEVAWVGKTEEELQKEGIQYNIGRFPFVANSRAKTNDDVEGFVKFLAAKDSDRILGAHIMGTNAGELIGECVLAMEYGASCEDIARTCHGHPTLSEAVKEAAMAAYDKAIHM</sequence>
<feature type="active site" description="Proton acceptor" evidence="8">
    <location>
        <position position="467"/>
    </location>
</feature>
<evidence type="ECO:0000256" key="9">
    <source>
        <dbReference type="PIRSR" id="PIRSR000350-3"/>
    </source>
</evidence>
<dbReference type="GO" id="GO:0045252">
    <property type="term" value="C:oxoglutarate dehydrogenase complex"/>
    <property type="evidence" value="ECO:0007669"/>
    <property type="project" value="TreeGrafter"/>
</dbReference>
<evidence type="ECO:0000256" key="8">
    <source>
        <dbReference type="PIRSR" id="PIRSR000350-2"/>
    </source>
</evidence>
<feature type="binding site" evidence="9">
    <location>
        <position position="223"/>
    </location>
    <ligand>
        <name>NAD(+)</name>
        <dbReference type="ChEBI" id="CHEBI:57540"/>
    </ligand>
</feature>
<evidence type="ECO:0000256" key="10">
    <source>
        <dbReference type="PIRSR" id="PIRSR000350-4"/>
    </source>
</evidence>
<dbReference type="PROSITE" id="PS00076">
    <property type="entry name" value="PYRIDINE_REDOX_1"/>
    <property type="match status" value="1"/>
</dbReference>
<feature type="disulfide bond" description="Redox-active" evidence="10">
    <location>
        <begin position="61"/>
        <end position="66"/>
    </location>
</feature>
<keyword evidence="5 9" id="KW-0520">NAD</keyword>
<keyword evidence="9" id="KW-0547">Nucleotide-binding</keyword>
<dbReference type="EC" id="1.8.1.4" evidence="11"/>
<keyword evidence="7 11" id="KW-0676">Redox-active center</keyword>
<dbReference type="Gene3D" id="3.30.390.30">
    <property type="match status" value="1"/>
</dbReference>
<dbReference type="PANTHER" id="PTHR22912">
    <property type="entry name" value="DISULFIDE OXIDOREDUCTASE"/>
    <property type="match status" value="1"/>
</dbReference>
<feature type="binding site" evidence="9">
    <location>
        <position position="335"/>
    </location>
    <ligand>
        <name>FAD</name>
        <dbReference type="ChEBI" id="CHEBI:57692"/>
    </ligand>
</feature>
<dbReference type="InterPro" id="IPR016156">
    <property type="entry name" value="FAD/NAD-linked_Rdtase_dimer_sf"/>
</dbReference>
<keyword evidence="4 11" id="KW-0560">Oxidoreductase</keyword>
<gene>
    <name evidence="14" type="ORF">RB653_004998</name>
</gene>
<evidence type="ECO:0000256" key="1">
    <source>
        <dbReference type="ARBA" id="ARBA00007532"/>
    </source>
</evidence>
<accession>A0AAN7U8P5</accession>